<dbReference type="Proteomes" id="UP001564408">
    <property type="component" value="Unassembled WGS sequence"/>
</dbReference>
<evidence type="ECO:0000256" key="1">
    <source>
        <dbReference type="ARBA" id="ARBA00010148"/>
    </source>
</evidence>
<evidence type="ECO:0000256" key="2">
    <source>
        <dbReference type="ARBA" id="ARBA00022448"/>
    </source>
</evidence>
<dbReference type="RefSeq" id="WP_369667942.1">
    <property type="nucleotide sequence ID" value="NZ_JBDKXB010000023.1"/>
</dbReference>
<keyword evidence="2" id="KW-0813">Transport</keyword>
<dbReference type="EMBL" id="JBDKXB010000023">
    <property type="protein sequence ID" value="MEY6433555.1"/>
    <property type="molecule type" value="Genomic_DNA"/>
</dbReference>
<evidence type="ECO:0000256" key="3">
    <source>
        <dbReference type="ARBA" id="ARBA00023065"/>
    </source>
</evidence>
<comment type="caution">
    <text evidence="4">The sequence shown here is derived from an EMBL/GenBank/DDBJ whole genome shotgun (WGS) entry which is preliminary data.</text>
</comment>
<protein>
    <submittedName>
        <fullName evidence="4">V-type ATP synthase subunit F</fullName>
    </submittedName>
</protein>
<reference evidence="4 5" key="1">
    <citation type="submission" date="2024-05" db="EMBL/GenBank/DDBJ databases">
        <title>Genome Sequence and Characterization of the New Strain Purple Sulfur Bacterium of Genus Thioalkalicoccus.</title>
        <authorList>
            <person name="Bryantseva I.A."/>
            <person name="Kyndt J.A."/>
            <person name="Imhoff J.F."/>
        </authorList>
    </citation>
    <scope>NUCLEOTIDE SEQUENCE [LARGE SCALE GENOMIC DNA]</scope>
    <source>
        <strain evidence="4 5">Um2</strain>
    </source>
</reference>
<keyword evidence="3" id="KW-0406">Ion transport</keyword>
<dbReference type="Gene3D" id="3.40.50.10580">
    <property type="entry name" value="ATPase, V1 complex, subunit F"/>
    <property type="match status" value="1"/>
</dbReference>
<name>A0ABV4BM55_9GAMM</name>
<dbReference type="Pfam" id="PF01990">
    <property type="entry name" value="ATP-synt_F"/>
    <property type="match status" value="1"/>
</dbReference>
<gene>
    <name evidence="4" type="ORF">ABC977_14200</name>
</gene>
<accession>A0ABV4BM55</accession>
<dbReference type="InterPro" id="IPR036906">
    <property type="entry name" value="ATPase_V1_fsu_sf"/>
</dbReference>
<proteinExistence type="inferred from homology"/>
<keyword evidence="5" id="KW-1185">Reference proteome</keyword>
<sequence>MTADNEPGRGTRLLFFGEDSLADGFRLIGFETYPDPIPADLERVFRDLLRARENAFVVIEDRLMQADIPILRQIRREGGRIVLMAIPPLREPPRLASEVADRLRAMFGASSMKARESS</sequence>
<evidence type="ECO:0000313" key="5">
    <source>
        <dbReference type="Proteomes" id="UP001564408"/>
    </source>
</evidence>
<dbReference type="SUPFAM" id="SSF159468">
    <property type="entry name" value="AtpF-like"/>
    <property type="match status" value="1"/>
</dbReference>
<organism evidence="4 5">
    <name type="scientific">Thioalkalicoccus limnaeus</name>
    <dbReference type="NCBI Taxonomy" id="120681"/>
    <lineage>
        <taxon>Bacteria</taxon>
        <taxon>Pseudomonadati</taxon>
        <taxon>Pseudomonadota</taxon>
        <taxon>Gammaproteobacteria</taxon>
        <taxon>Chromatiales</taxon>
        <taxon>Chromatiaceae</taxon>
        <taxon>Thioalkalicoccus</taxon>
    </lineage>
</organism>
<comment type="similarity">
    <text evidence="1">Belongs to the V-ATPase F subunit family.</text>
</comment>
<evidence type="ECO:0000313" key="4">
    <source>
        <dbReference type="EMBL" id="MEY6433555.1"/>
    </source>
</evidence>
<dbReference type="InterPro" id="IPR008218">
    <property type="entry name" value="ATPase_V1-cplx_f_g_su"/>
</dbReference>